<feature type="domain" description="Peptidase M16 C-terminal" evidence="8">
    <location>
        <begin position="235"/>
        <end position="418"/>
    </location>
</feature>
<evidence type="ECO:0000259" key="8">
    <source>
        <dbReference type="Pfam" id="PF05193"/>
    </source>
</evidence>
<dbReference type="InterPro" id="IPR011249">
    <property type="entry name" value="Metalloenz_LuxS/M16"/>
</dbReference>
<evidence type="ECO:0000256" key="2">
    <source>
        <dbReference type="ARBA" id="ARBA00022670"/>
    </source>
</evidence>
<comment type="similarity">
    <text evidence="1">Belongs to the peptidase M16 family.</text>
</comment>
<feature type="domain" description="Peptidase M16 C-terminal" evidence="8">
    <location>
        <begin position="738"/>
        <end position="892"/>
    </location>
</feature>
<keyword evidence="5" id="KW-0482">Metalloprotease</keyword>
<dbReference type="EMBL" id="JBHSDR010000006">
    <property type="protein sequence ID" value="MFC4296102.1"/>
    <property type="molecule type" value="Genomic_DNA"/>
</dbReference>
<gene>
    <name evidence="9" type="ORF">ACFO0A_13665</name>
</gene>
<keyword evidence="2" id="KW-0645">Protease</keyword>
<dbReference type="RefSeq" id="WP_379539552.1">
    <property type="nucleotide sequence ID" value="NZ_JBHSDR010000006.1"/>
</dbReference>
<proteinExistence type="inferred from homology"/>
<keyword evidence="4" id="KW-0862">Zinc</keyword>
<evidence type="ECO:0000256" key="1">
    <source>
        <dbReference type="ARBA" id="ARBA00007261"/>
    </source>
</evidence>
<feature type="chain" id="PRO_5047067479" evidence="6">
    <location>
        <begin position="26"/>
        <end position="980"/>
    </location>
</feature>
<evidence type="ECO:0000256" key="3">
    <source>
        <dbReference type="ARBA" id="ARBA00022801"/>
    </source>
</evidence>
<comment type="caution">
    <text evidence="9">The sequence shown here is derived from an EMBL/GenBank/DDBJ whole genome shotgun (WGS) entry which is preliminary data.</text>
</comment>
<evidence type="ECO:0000256" key="5">
    <source>
        <dbReference type="ARBA" id="ARBA00023049"/>
    </source>
</evidence>
<dbReference type="InterPro" id="IPR007863">
    <property type="entry name" value="Peptidase_M16_C"/>
</dbReference>
<organism evidence="9 10">
    <name type="scientific">Novosphingobium tardum</name>
    <dbReference type="NCBI Taxonomy" id="1538021"/>
    <lineage>
        <taxon>Bacteria</taxon>
        <taxon>Pseudomonadati</taxon>
        <taxon>Pseudomonadota</taxon>
        <taxon>Alphaproteobacteria</taxon>
        <taxon>Sphingomonadales</taxon>
        <taxon>Sphingomonadaceae</taxon>
        <taxon>Novosphingobium</taxon>
    </lineage>
</organism>
<dbReference type="InterPro" id="IPR050626">
    <property type="entry name" value="Peptidase_M16"/>
</dbReference>
<evidence type="ECO:0000313" key="10">
    <source>
        <dbReference type="Proteomes" id="UP001595828"/>
    </source>
</evidence>
<dbReference type="PANTHER" id="PTHR43690">
    <property type="entry name" value="NARDILYSIN"/>
    <property type="match status" value="1"/>
</dbReference>
<evidence type="ECO:0000256" key="4">
    <source>
        <dbReference type="ARBA" id="ARBA00022833"/>
    </source>
</evidence>
<protein>
    <submittedName>
        <fullName evidence="9">M16 family metallopeptidase</fullName>
    </submittedName>
</protein>
<dbReference type="Pfam" id="PF05193">
    <property type="entry name" value="Peptidase_M16_C"/>
    <property type="match status" value="2"/>
</dbReference>
<keyword evidence="3" id="KW-0378">Hydrolase</keyword>
<sequence>MHSYARAARRFGLLLPLLLLGTAPAAVIGPTAALAKDAPAAARSSVPWLYKGSDVPVDPEWTFGTLPSGLRYAVRHNGVPPGQVSIRIRIDAGSLNETDSEQGFAHLLEHLSFRESKYLKEGEAIPTWQRLGATFGSDTNAETTPTGTTYKLDLPNATPATLDETFKLLSGMITAPIFTAHGVKTEVPIVLAEMRERGGPAQRVAEATRALYFQGQPLANRTPIGKVETLEAATDASVRAFHDRWYRPENTVIVVAGDVDAAVLEAQVKKWFGDWRGVGKFVPTPSFGAPAAPKGSDPANPVGDAAVLVEPDLPRIVNYAILRPWHQVNDTIAYNRGLMLDQMAQALINRRLEARARAGGSFLSAQVNQEDVSRSADATFVSVTPLGEDWQAALRDTRAVIADALARPATQEEIDRELAEFDVAFAVPVETRDTLAGSKLADDIIRAVDIRETVASPETVLKVFRDMRAEFTPAAVLAHTRALFSGTVTRPVLVTPKASDATPASLRQALLAPVKADGSSRLAAKAISFKDLPPIGPAGTVTAAAPTGLLQIESVTLSNGVKALLWNNDAEPGRIMVKVRFGNGYGAIRPEDATYVSLGNAALVSSGLGTLGQEELDRISTGRKLGFNFAVDDDAFEFTADTRPADLEDQLYLFAAKLAMPRWDANPVVRAKAAARLQYESYVSSPQSVLQRDLDYLIHGQDPRYKTPTPAELEKTTPEGFRRVWEPILASGPIEVDLFGDFKREDAIAALEKTFGALKPRPAATSARFAPPFPAPVTRPVVLAHHGDSNQAAAMVAWPTGGGRAGIRESRQLEILAQLFNNRLFDRMREKLGASYAPQVQSDWPLDRETGGYIAAAGQLTPQAVPAFFSAADEIAADLVANPPTADELSRITEPLKQLISRAATGNGFWLYQLEGAAVQPSRLGEVRSILDDYSRTTPEAMQALAARYLVGQRSWRLEVLPEKLVTARAGIPGQPAASN</sequence>
<dbReference type="SUPFAM" id="SSF63411">
    <property type="entry name" value="LuxS/MPP-like metallohydrolase"/>
    <property type="match status" value="3"/>
</dbReference>
<dbReference type="InterPro" id="IPR011765">
    <property type="entry name" value="Pept_M16_N"/>
</dbReference>
<dbReference type="Proteomes" id="UP001595828">
    <property type="component" value="Unassembled WGS sequence"/>
</dbReference>
<dbReference type="Gene3D" id="3.30.830.10">
    <property type="entry name" value="Metalloenzyme, LuxS/M16 peptidase-like"/>
    <property type="match status" value="3"/>
</dbReference>
<evidence type="ECO:0000259" key="7">
    <source>
        <dbReference type="Pfam" id="PF00675"/>
    </source>
</evidence>
<name>A0ABV8RSH7_9SPHN</name>
<accession>A0ABV8RSH7</accession>
<evidence type="ECO:0000313" key="9">
    <source>
        <dbReference type="EMBL" id="MFC4296102.1"/>
    </source>
</evidence>
<reference evidence="10" key="1">
    <citation type="journal article" date="2019" name="Int. J. Syst. Evol. Microbiol.">
        <title>The Global Catalogue of Microorganisms (GCM) 10K type strain sequencing project: providing services to taxonomists for standard genome sequencing and annotation.</title>
        <authorList>
            <consortium name="The Broad Institute Genomics Platform"/>
            <consortium name="The Broad Institute Genome Sequencing Center for Infectious Disease"/>
            <person name="Wu L."/>
            <person name="Ma J."/>
        </authorList>
    </citation>
    <scope>NUCLEOTIDE SEQUENCE [LARGE SCALE GENOMIC DNA]</scope>
    <source>
        <strain evidence="10">CGMCC 1.12989</strain>
    </source>
</reference>
<dbReference type="PANTHER" id="PTHR43690:SF17">
    <property type="entry name" value="PROTEIN YHJJ"/>
    <property type="match status" value="1"/>
</dbReference>
<dbReference type="Pfam" id="PF00675">
    <property type="entry name" value="Peptidase_M16"/>
    <property type="match status" value="1"/>
</dbReference>
<feature type="signal peptide" evidence="6">
    <location>
        <begin position="1"/>
        <end position="25"/>
    </location>
</feature>
<keyword evidence="6" id="KW-0732">Signal</keyword>
<evidence type="ECO:0000256" key="6">
    <source>
        <dbReference type="SAM" id="SignalP"/>
    </source>
</evidence>
<keyword evidence="10" id="KW-1185">Reference proteome</keyword>
<feature type="domain" description="Peptidase M16 N-terminal" evidence="7">
    <location>
        <begin position="83"/>
        <end position="220"/>
    </location>
</feature>